<gene>
    <name evidence="1" type="ORF">HMPREF1315_0849</name>
</gene>
<name>A0AAV3FH58_BIFLL</name>
<dbReference type="Proteomes" id="UP000005929">
    <property type="component" value="Unassembled WGS sequence"/>
</dbReference>
<dbReference type="EMBL" id="AJTJ01000140">
    <property type="protein sequence ID" value="EIJ21376.1"/>
    <property type="molecule type" value="Genomic_DNA"/>
</dbReference>
<sequence length="325" mass="34650">MVTAPPAQIGQPAFEFLTAGRFDGHDDFARYRCDGCPAGPARPGGLLTGVAFSGGLGACHSVRGRDGLRGADGLAISGDGRGRLGVIVPGGVRIHLHQKVGHQVGVIDVLNSFDAPVAFAANRAGAHIKSVHGGFELVAGEAEHVRVHILVEDDGVLLHHGFQHLDLVAQSGGFLEFEFGAGLFHVAGQLGDVWPSESSGHHADQLFAQPPVFVRFNAVHAGYGAFADGSEQAWPSGQLRLMEHVGGAGAYRERAQQPVKTVPQFPHFGIGAEIPGIPPFARPRDPHARNSLPRADREIRIGLVVAELHVEPWVEFLDPRVFQRQ</sequence>
<evidence type="ECO:0000313" key="1">
    <source>
        <dbReference type="EMBL" id="EIJ21376.1"/>
    </source>
</evidence>
<accession>A0AAV3FH58</accession>
<evidence type="ECO:0000313" key="2">
    <source>
        <dbReference type="Proteomes" id="UP000005929"/>
    </source>
</evidence>
<organism evidence="1 2">
    <name type="scientific">Bifidobacterium longum subsp. longum 2-2B</name>
    <dbReference type="NCBI Taxonomy" id="1161745"/>
    <lineage>
        <taxon>Bacteria</taxon>
        <taxon>Bacillati</taxon>
        <taxon>Actinomycetota</taxon>
        <taxon>Actinomycetes</taxon>
        <taxon>Bifidobacteriales</taxon>
        <taxon>Bifidobacteriaceae</taxon>
        <taxon>Bifidobacterium</taxon>
    </lineage>
</organism>
<reference evidence="1 2" key="1">
    <citation type="journal article" date="2013" name="Genome Announc.">
        <title>Draft Genome Sequences of Two Pairs of Human Intestinal Bifidobacterium longum subsp. longum Strains, 44B and 1-6B and 35B and 2-2B, Consecutively Isolated from Two Children after a 5-Year Time Period.</title>
        <authorList>
            <person name="Shkoporov A.N."/>
            <person name="Efimov B.A."/>
            <person name="Khokhlova E.V."/>
            <person name="Chaplin A.V."/>
            <person name="Kafarskaya L.I."/>
            <person name="Durkin A.S."/>
            <person name="McCorrison J."/>
            <person name="Torralba M."/>
            <person name="Gillis M."/>
            <person name="Sutton G."/>
            <person name="Weibel D.B."/>
            <person name="Nelson K.E."/>
            <person name="Smeianov V.V."/>
        </authorList>
    </citation>
    <scope>NUCLEOTIDE SEQUENCE [LARGE SCALE GENOMIC DNA]</scope>
    <source>
        <strain evidence="1 2">2-2B</strain>
    </source>
</reference>
<proteinExistence type="predicted"/>
<dbReference type="AlphaFoldDB" id="A0AAV3FH58"/>
<comment type="caution">
    <text evidence="1">The sequence shown here is derived from an EMBL/GenBank/DDBJ whole genome shotgun (WGS) entry which is preliminary data.</text>
</comment>
<protein>
    <submittedName>
        <fullName evidence="1">Uncharacterized protein</fullName>
    </submittedName>
</protein>